<sequence length="193" mass="21461">MNGTRIILASQSPRRKQLLEWAEIPFEIMVQSTDESFPPGMPVPEVPVHIAREKGIAVRKKYETLHHDTNIIIAADTIVVLGNTIIGKPKDRADALDILARLSGNKHQVITGVVLLKGEQEIAFADTTDVWFHPLTAEQIAFYVDKYQPYDKAGAYAIQEWIGVVGIKSIQGDFYNVMGLPVSRVVSELGRLI</sequence>
<comment type="catalytic activity">
    <reaction evidence="4">
        <text>dTTP + H2O = dTMP + diphosphate + H(+)</text>
        <dbReference type="Rhea" id="RHEA:28534"/>
        <dbReference type="ChEBI" id="CHEBI:15377"/>
        <dbReference type="ChEBI" id="CHEBI:15378"/>
        <dbReference type="ChEBI" id="CHEBI:33019"/>
        <dbReference type="ChEBI" id="CHEBI:37568"/>
        <dbReference type="ChEBI" id="CHEBI:63528"/>
        <dbReference type="EC" id="3.6.1.9"/>
    </reaction>
</comment>
<evidence type="ECO:0000256" key="4">
    <source>
        <dbReference type="HAMAP-Rule" id="MF_00528"/>
    </source>
</evidence>
<accession>A0A1V9FF12</accession>
<dbReference type="PANTHER" id="PTHR43213:SF5">
    <property type="entry name" value="BIFUNCTIONAL DTTP_UTP PYROPHOSPHATASE_METHYLTRANSFERASE PROTEIN-RELATED"/>
    <property type="match status" value="1"/>
</dbReference>
<keyword evidence="3 4" id="KW-0546">Nucleotide metabolism</keyword>
<evidence type="ECO:0000256" key="3">
    <source>
        <dbReference type="ARBA" id="ARBA00023080"/>
    </source>
</evidence>
<comment type="cofactor">
    <cofactor evidence="1 4">
        <name>a divalent metal cation</name>
        <dbReference type="ChEBI" id="CHEBI:60240"/>
    </cofactor>
</comment>
<comment type="subcellular location">
    <subcellularLocation>
        <location evidence="4">Cytoplasm</location>
    </subcellularLocation>
</comment>
<dbReference type="Pfam" id="PF02545">
    <property type="entry name" value="Maf"/>
    <property type="match status" value="1"/>
</dbReference>
<dbReference type="HAMAP" id="MF_00528">
    <property type="entry name" value="Maf"/>
    <property type="match status" value="1"/>
</dbReference>
<dbReference type="OrthoDB" id="9807767at2"/>
<comment type="similarity">
    <text evidence="4">Belongs to the Maf family. YhdE subfamily.</text>
</comment>
<dbReference type="GO" id="GO:0005737">
    <property type="term" value="C:cytoplasm"/>
    <property type="evidence" value="ECO:0007669"/>
    <property type="project" value="UniProtKB-SubCell"/>
</dbReference>
<comment type="function">
    <text evidence="4">Nucleoside triphosphate pyrophosphatase that hydrolyzes dTTP and UTP. May have a dual role in cell division arrest and in preventing the incorporation of modified nucleotides into cellular nucleic acids.</text>
</comment>
<gene>
    <name evidence="5" type="ORF">A3860_10255</name>
</gene>
<dbReference type="InterPro" id="IPR029001">
    <property type="entry name" value="ITPase-like_fam"/>
</dbReference>
<dbReference type="SUPFAM" id="SSF52972">
    <property type="entry name" value="ITPase-like"/>
    <property type="match status" value="1"/>
</dbReference>
<comment type="catalytic activity">
    <reaction evidence="4">
        <text>UTP + H2O = UMP + diphosphate + H(+)</text>
        <dbReference type="Rhea" id="RHEA:29395"/>
        <dbReference type="ChEBI" id="CHEBI:15377"/>
        <dbReference type="ChEBI" id="CHEBI:15378"/>
        <dbReference type="ChEBI" id="CHEBI:33019"/>
        <dbReference type="ChEBI" id="CHEBI:46398"/>
        <dbReference type="ChEBI" id="CHEBI:57865"/>
        <dbReference type="EC" id="3.6.1.9"/>
    </reaction>
</comment>
<dbReference type="EMBL" id="LVYD01000124">
    <property type="protein sequence ID" value="OQP56949.1"/>
    <property type="molecule type" value="Genomic_DNA"/>
</dbReference>
<dbReference type="InterPro" id="IPR003697">
    <property type="entry name" value="Maf-like"/>
</dbReference>
<feature type="site" description="Important for substrate specificity" evidence="4">
    <location>
        <position position="77"/>
    </location>
</feature>
<dbReference type="AlphaFoldDB" id="A0A1V9FF12"/>
<dbReference type="CDD" id="cd00555">
    <property type="entry name" value="Maf"/>
    <property type="match status" value="1"/>
</dbReference>
<organism evidence="5 6">
    <name type="scientific">Niastella vici</name>
    <dbReference type="NCBI Taxonomy" id="1703345"/>
    <lineage>
        <taxon>Bacteria</taxon>
        <taxon>Pseudomonadati</taxon>
        <taxon>Bacteroidota</taxon>
        <taxon>Chitinophagia</taxon>
        <taxon>Chitinophagales</taxon>
        <taxon>Chitinophagaceae</taxon>
        <taxon>Niastella</taxon>
    </lineage>
</organism>
<dbReference type="GO" id="GO:0036221">
    <property type="term" value="F:UTP diphosphatase activity"/>
    <property type="evidence" value="ECO:0007669"/>
    <property type="project" value="RHEA"/>
</dbReference>
<dbReference type="Proteomes" id="UP000192796">
    <property type="component" value="Unassembled WGS sequence"/>
</dbReference>
<keyword evidence="6" id="KW-1185">Reference proteome</keyword>
<reference evidence="5 6" key="1">
    <citation type="submission" date="2016-03" db="EMBL/GenBank/DDBJ databases">
        <title>Niastella vici sp. nov., isolated from farmland soil.</title>
        <authorList>
            <person name="Chen L."/>
            <person name="Wang D."/>
            <person name="Yang S."/>
            <person name="Wang G."/>
        </authorList>
    </citation>
    <scope>NUCLEOTIDE SEQUENCE [LARGE SCALE GENOMIC DNA]</scope>
    <source>
        <strain evidence="5 6">DJ57</strain>
    </source>
</reference>
<dbReference type="Gene3D" id="3.90.950.10">
    <property type="match status" value="1"/>
</dbReference>
<feature type="site" description="Important for substrate specificity" evidence="4">
    <location>
        <position position="159"/>
    </location>
</feature>
<comment type="caution">
    <text evidence="4">Lacks conserved residue(s) required for the propagation of feature annotation.</text>
</comment>
<feature type="site" description="Important for substrate specificity" evidence="4">
    <location>
        <position position="14"/>
    </location>
</feature>
<keyword evidence="2 4" id="KW-0378">Hydrolase</keyword>
<dbReference type="RefSeq" id="WP_081155913.1">
    <property type="nucleotide sequence ID" value="NZ_LVYD01000124.1"/>
</dbReference>
<comment type="caution">
    <text evidence="5">The sequence shown here is derived from an EMBL/GenBank/DDBJ whole genome shotgun (WGS) entry which is preliminary data.</text>
</comment>
<dbReference type="GO" id="GO:0009117">
    <property type="term" value="P:nucleotide metabolic process"/>
    <property type="evidence" value="ECO:0007669"/>
    <property type="project" value="UniProtKB-KW"/>
</dbReference>
<dbReference type="GO" id="GO:0036218">
    <property type="term" value="F:dTTP diphosphatase activity"/>
    <property type="evidence" value="ECO:0007669"/>
    <property type="project" value="RHEA"/>
</dbReference>
<dbReference type="NCBIfam" id="TIGR00172">
    <property type="entry name" value="maf"/>
    <property type="match status" value="1"/>
</dbReference>
<dbReference type="PIRSF" id="PIRSF006305">
    <property type="entry name" value="Maf"/>
    <property type="match status" value="1"/>
</dbReference>
<evidence type="ECO:0000256" key="2">
    <source>
        <dbReference type="ARBA" id="ARBA00022801"/>
    </source>
</evidence>
<dbReference type="STRING" id="1703345.A3860_10255"/>
<dbReference type="PANTHER" id="PTHR43213">
    <property type="entry name" value="BIFUNCTIONAL DTTP/UTP PYROPHOSPHATASE/METHYLTRANSFERASE PROTEIN-RELATED"/>
    <property type="match status" value="1"/>
</dbReference>
<evidence type="ECO:0000313" key="5">
    <source>
        <dbReference type="EMBL" id="OQP56949.1"/>
    </source>
</evidence>
<proteinExistence type="inferred from homology"/>
<evidence type="ECO:0000256" key="1">
    <source>
        <dbReference type="ARBA" id="ARBA00001968"/>
    </source>
</evidence>
<protein>
    <recommendedName>
        <fullName evidence="4">dTTP/UTP pyrophosphatase</fullName>
        <shortName evidence="4">dTTPase/UTPase</shortName>
        <ecNumber evidence="4">3.6.1.9</ecNumber>
    </recommendedName>
    <alternativeName>
        <fullName evidence="4">Nucleoside triphosphate pyrophosphatase</fullName>
    </alternativeName>
    <alternativeName>
        <fullName evidence="4">Nucleotide pyrophosphatase</fullName>
        <shortName evidence="4">Nucleotide PPase</shortName>
    </alternativeName>
</protein>
<feature type="active site" description="Proton acceptor" evidence="4">
    <location>
        <position position="76"/>
    </location>
</feature>
<name>A0A1V9FF12_9BACT</name>
<dbReference type="EC" id="3.6.1.9" evidence="4"/>
<keyword evidence="4" id="KW-0963">Cytoplasm</keyword>
<evidence type="ECO:0000313" key="6">
    <source>
        <dbReference type="Proteomes" id="UP000192796"/>
    </source>
</evidence>